<dbReference type="SUPFAM" id="SSF54637">
    <property type="entry name" value="Thioesterase/thiol ester dehydrase-isomerase"/>
    <property type="match status" value="1"/>
</dbReference>
<proteinExistence type="predicted"/>
<accession>A0A4Y9R0B2</accession>
<evidence type="ECO:0000313" key="2">
    <source>
        <dbReference type="Proteomes" id="UP000298127"/>
    </source>
</evidence>
<dbReference type="Proteomes" id="UP000298127">
    <property type="component" value="Unassembled WGS sequence"/>
</dbReference>
<dbReference type="AlphaFoldDB" id="A0A4Y9R0B2"/>
<reference evidence="1 2" key="1">
    <citation type="journal article" date="2018" name="J. Microbiol.">
        <title>Leifsonia flava sp. nov., a novel actinobacterium isolated from the rhizosphere of Aquilegia viridiflora.</title>
        <authorList>
            <person name="Cai Y."/>
            <person name="Tao W.Z."/>
            <person name="Ma Y.J."/>
            <person name="Cheng J."/>
            <person name="Zhang M.Y."/>
            <person name="Zhang Y.X."/>
        </authorList>
    </citation>
    <scope>NUCLEOTIDE SEQUENCE [LARGE SCALE GENOMIC DNA]</scope>
    <source>
        <strain evidence="1 2">SYP-B2174</strain>
    </source>
</reference>
<evidence type="ECO:0000313" key="1">
    <source>
        <dbReference type="EMBL" id="TFV98139.1"/>
    </source>
</evidence>
<organism evidence="1 2">
    <name type="scientific">Orlajensenia leifsoniae</name>
    <dbReference type="NCBI Taxonomy" id="2561933"/>
    <lineage>
        <taxon>Bacteria</taxon>
        <taxon>Bacillati</taxon>
        <taxon>Actinomycetota</taxon>
        <taxon>Actinomycetes</taxon>
        <taxon>Micrococcales</taxon>
        <taxon>Microbacteriaceae</taxon>
        <taxon>Orlajensenia</taxon>
    </lineage>
</organism>
<dbReference type="InterPro" id="IPR029069">
    <property type="entry name" value="HotDog_dom_sf"/>
</dbReference>
<sequence length="192" mass="22093">MHMFFRTLLHFWLSRFGRRLGHYDVARTNFITLPTDLDILKHMNNGVYLSIMDVARFDMLKRTGAWKILQDKGWYPVVVSETISFRKSLTLWQRFTIESRVLGFDDKAVFVEQRFVRPDAAGKPEVYAKGYIRGRFLRRTGGVVPVEELIEALGHVPDSVVVPDRLIEWGAGVALPATRAEAPSEWIDAVDR</sequence>
<dbReference type="CDD" id="cd00586">
    <property type="entry name" value="4HBT"/>
    <property type="match status" value="1"/>
</dbReference>
<name>A0A4Y9R0B2_9MICO</name>
<dbReference type="PANTHER" id="PTHR12475:SF4">
    <property type="entry name" value="PROTEIN THEM6"/>
    <property type="match status" value="1"/>
</dbReference>
<dbReference type="PANTHER" id="PTHR12475">
    <property type="match status" value="1"/>
</dbReference>
<dbReference type="Gene3D" id="3.10.129.10">
    <property type="entry name" value="Hotdog Thioesterase"/>
    <property type="match status" value="1"/>
</dbReference>
<comment type="caution">
    <text evidence="1">The sequence shown here is derived from an EMBL/GenBank/DDBJ whole genome shotgun (WGS) entry which is preliminary data.</text>
</comment>
<dbReference type="RefSeq" id="WP_135120142.1">
    <property type="nucleotide sequence ID" value="NZ_SPQZ01000003.1"/>
</dbReference>
<dbReference type="InterPro" id="IPR051490">
    <property type="entry name" value="THEM6_lcsJ_thioesterase"/>
</dbReference>
<gene>
    <name evidence="1" type="ORF">E4M00_08915</name>
</gene>
<keyword evidence="2" id="KW-1185">Reference proteome</keyword>
<dbReference type="Pfam" id="PF13279">
    <property type="entry name" value="4HBT_2"/>
    <property type="match status" value="1"/>
</dbReference>
<dbReference type="EMBL" id="SPQZ01000003">
    <property type="protein sequence ID" value="TFV98139.1"/>
    <property type="molecule type" value="Genomic_DNA"/>
</dbReference>
<protein>
    <submittedName>
        <fullName evidence="1">Thioesterase</fullName>
    </submittedName>
</protein>